<evidence type="ECO:0000313" key="2">
    <source>
        <dbReference type="Proteomes" id="UP000249417"/>
    </source>
</evidence>
<evidence type="ECO:0008006" key="3">
    <source>
        <dbReference type="Google" id="ProtNLM"/>
    </source>
</evidence>
<comment type="caution">
    <text evidence="1">The sequence shown here is derived from an EMBL/GenBank/DDBJ whole genome shotgun (WGS) entry which is preliminary data.</text>
</comment>
<dbReference type="AlphaFoldDB" id="A0A2W5MUX7"/>
<organism evidence="1 2">
    <name type="scientific">Micavibrio aeruginosavorus</name>
    <dbReference type="NCBI Taxonomy" id="349221"/>
    <lineage>
        <taxon>Bacteria</taxon>
        <taxon>Pseudomonadati</taxon>
        <taxon>Bdellovibrionota</taxon>
        <taxon>Bdellovibrionia</taxon>
        <taxon>Bdellovibrionales</taxon>
        <taxon>Pseudobdellovibrionaceae</taxon>
        <taxon>Micavibrio</taxon>
    </lineage>
</organism>
<evidence type="ECO:0000313" key="1">
    <source>
        <dbReference type="EMBL" id="PZQ45012.1"/>
    </source>
</evidence>
<proteinExistence type="predicted"/>
<gene>
    <name evidence="1" type="ORF">DI551_08755</name>
</gene>
<dbReference type="SUPFAM" id="SSF55874">
    <property type="entry name" value="ATPase domain of HSP90 chaperone/DNA topoisomerase II/histidine kinase"/>
    <property type="match status" value="1"/>
</dbReference>
<dbReference type="EMBL" id="QFQB01000067">
    <property type="protein sequence ID" value="PZQ45012.1"/>
    <property type="molecule type" value="Genomic_DNA"/>
</dbReference>
<accession>A0A2W5MUX7</accession>
<dbReference type="Pfam" id="PF13589">
    <property type="entry name" value="HATPase_c_3"/>
    <property type="match status" value="1"/>
</dbReference>
<dbReference type="InterPro" id="IPR036890">
    <property type="entry name" value="HATPase_C_sf"/>
</dbReference>
<dbReference type="Proteomes" id="UP000249417">
    <property type="component" value="Unassembled WGS sequence"/>
</dbReference>
<sequence>MTKKTEDKFTFDISLSVLNHLGRSLYRSFATVLGEAISNAWDADAKNVWIYTDREKGHFFIKDDGIGMSSDDFQNKFLKIGYSKRKGKQQKSDKGRPFIGRKGIGKLALLSCAQRISVISKKKGEDYVGGVIDNSGLDKAITEDLSPQNYPLGNYNIDAFKNYTKGHSHGTIIYFENIHDGIRSTFEFLGKIVALYFRFSLLDKAFNIYLNGEKVTHKHLNDLAKKTQFLWKIGKRKDPFIDWIEKSFFAKNSSDAQYNFSSYAECFISENLTRKYIKDKNISLSPEALAEVKKRKDDEKRSKEEANLSIELRQTKSDLNYLDMKYLANLVDKPKDKIKEAALARDAVDFKPIRDALAHTALLTEAAKNKLTTVRENIKARIKVLLAKG</sequence>
<protein>
    <recommendedName>
        <fullName evidence="3">DNA mismatch repair protein</fullName>
    </recommendedName>
</protein>
<reference evidence="1 2" key="1">
    <citation type="submission" date="2017-08" db="EMBL/GenBank/DDBJ databases">
        <title>Infants hospitalized years apart are colonized by the same room-sourced microbial strains.</title>
        <authorList>
            <person name="Brooks B."/>
            <person name="Olm M.R."/>
            <person name="Firek B.A."/>
            <person name="Baker R."/>
            <person name="Thomas B.C."/>
            <person name="Morowitz M.J."/>
            <person name="Banfield J.F."/>
        </authorList>
    </citation>
    <scope>NUCLEOTIDE SEQUENCE [LARGE SCALE GENOMIC DNA]</scope>
    <source>
        <strain evidence="1">S2_005_002_R2_29</strain>
    </source>
</reference>
<name>A0A2W5MUX7_9BACT</name>
<dbReference type="Gene3D" id="3.30.565.10">
    <property type="entry name" value="Histidine kinase-like ATPase, C-terminal domain"/>
    <property type="match status" value="1"/>
</dbReference>